<dbReference type="EC" id="6.3.5.4" evidence="3"/>
<evidence type="ECO:0000256" key="2">
    <source>
        <dbReference type="ARBA" id="ARBA00005752"/>
    </source>
</evidence>
<dbReference type="Pfam" id="PF00733">
    <property type="entry name" value="Asn_synthase"/>
    <property type="match status" value="1"/>
</dbReference>
<dbReference type="PIRSF" id="PIRSF001589">
    <property type="entry name" value="Asn_synthetase_glu-h"/>
    <property type="match status" value="1"/>
</dbReference>
<dbReference type="PROSITE" id="PS51278">
    <property type="entry name" value="GATASE_TYPE_2"/>
    <property type="match status" value="1"/>
</dbReference>
<dbReference type="CDD" id="cd00712">
    <property type="entry name" value="AsnB"/>
    <property type="match status" value="1"/>
</dbReference>
<organism evidence="10 11">
    <name type="scientific">Coprobacter fastidiosus</name>
    <dbReference type="NCBI Taxonomy" id="1099853"/>
    <lineage>
        <taxon>Bacteria</taxon>
        <taxon>Pseudomonadati</taxon>
        <taxon>Bacteroidota</taxon>
        <taxon>Bacteroidia</taxon>
        <taxon>Bacteroidales</taxon>
        <taxon>Barnesiellaceae</taxon>
        <taxon>Coprobacter</taxon>
    </lineage>
</organism>
<sequence>MCGIAGVVGEVPNMKSLLKKMSQVQLHRGPDNMGSWISWVVDSEIGMVHNRLAVKQIKGVSEQPYMDEDTGLILVCDGNIYNHVELRKLLSRYYTFHSDTEEEVILKAYHRWGRSCLDRFNGIFAIAIYDRSAKTLFMARDRFGVKPLYFALQKGNLYFASEIKALFAAGIRKQMSSCRWAGYLVYSTYGMPYETFWDEVYQLPAGYCLFFNSSSLDVRQWYEFDKAVQSVEIPESETEAAERFLSLAEESVRYNLDAAVPVGFNLSGGIDSSFLLGLIHRLFPHDPFKVYSYYGGDKFSDEILWTEEMLSHTEYHLEQVQLTPDIVVKEAVKIARVQDEPYDGFSSLAYARLFSTAHRQGTTVLCDGLGLDEVWASYPRKGDMDQSVICSCLKSDFKELAHLPEYPHPFRDEEDNLRYRDLFYERIPHILRFNDRVSMMHSTELRKPFLDHRLIEYAFALPHYMKERSCQDKWMIRQIASRLLPKNVRLAPKGKAGRSSRLWLSNELQNWVGESIDGLRESVASDWIDGEQLNRQWNSFLEKGTTAPQHLWKWINLHIMLNKVV</sequence>
<dbReference type="InterPro" id="IPR014729">
    <property type="entry name" value="Rossmann-like_a/b/a_fold"/>
</dbReference>
<dbReference type="InterPro" id="IPR006426">
    <property type="entry name" value="Asn_synth_AEB"/>
</dbReference>
<dbReference type="Proteomes" id="UP000262954">
    <property type="component" value="Unassembled WGS sequence"/>
</dbReference>
<accession>A0A354M0F2</accession>
<comment type="caution">
    <text evidence="10">The sequence shown here is derived from an EMBL/GenBank/DDBJ whole genome shotgun (WGS) entry which is preliminary data.</text>
</comment>
<evidence type="ECO:0000313" key="10">
    <source>
        <dbReference type="EMBL" id="HBJ07991.1"/>
    </source>
</evidence>
<dbReference type="InterPro" id="IPR033738">
    <property type="entry name" value="AsnB_N"/>
</dbReference>
<dbReference type="CDD" id="cd01991">
    <property type="entry name" value="Asn_synthase_B_C"/>
    <property type="match status" value="1"/>
</dbReference>
<dbReference type="InterPro" id="IPR051786">
    <property type="entry name" value="ASN_synthetase/amidase"/>
</dbReference>
<dbReference type="Pfam" id="PF13537">
    <property type="entry name" value="GATase_7"/>
    <property type="match status" value="1"/>
</dbReference>
<evidence type="ECO:0000313" key="11">
    <source>
        <dbReference type="Proteomes" id="UP000262954"/>
    </source>
</evidence>
<evidence type="ECO:0000256" key="4">
    <source>
        <dbReference type="ARBA" id="ARBA00022741"/>
    </source>
</evidence>
<dbReference type="AlphaFoldDB" id="A0A354M0F2"/>
<protein>
    <recommendedName>
        <fullName evidence="3">asparagine synthase (glutamine-hydrolyzing)</fullName>
        <ecNumber evidence="3">6.3.5.4</ecNumber>
    </recommendedName>
</protein>
<dbReference type="Gene3D" id="3.60.20.10">
    <property type="entry name" value="Glutamine Phosphoribosylpyrophosphate, subunit 1, domain 1"/>
    <property type="match status" value="1"/>
</dbReference>
<evidence type="ECO:0000256" key="8">
    <source>
        <dbReference type="PIRSR" id="PIRSR001589-1"/>
    </source>
</evidence>
<dbReference type="SUPFAM" id="SSF52402">
    <property type="entry name" value="Adenine nucleotide alpha hydrolases-like"/>
    <property type="match status" value="1"/>
</dbReference>
<gene>
    <name evidence="10" type="primary">asnB</name>
    <name evidence="10" type="ORF">DDY73_03215</name>
</gene>
<dbReference type="GO" id="GO:0004066">
    <property type="term" value="F:asparagine synthase (glutamine-hydrolyzing) activity"/>
    <property type="evidence" value="ECO:0007669"/>
    <property type="project" value="UniProtKB-EC"/>
</dbReference>
<evidence type="ECO:0000256" key="5">
    <source>
        <dbReference type="ARBA" id="ARBA00022840"/>
    </source>
</evidence>
<feature type="active site" description="For GATase activity" evidence="8">
    <location>
        <position position="2"/>
    </location>
</feature>
<dbReference type="InterPro" id="IPR017932">
    <property type="entry name" value="GATase_2_dom"/>
</dbReference>
<keyword evidence="5" id="KW-0067">ATP-binding</keyword>
<evidence type="ECO:0000256" key="1">
    <source>
        <dbReference type="ARBA" id="ARBA00005187"/>
    </source>
</evidence>
<dbReference type="InterPro" id="IPR029055">
    <property type="entry name" value="Ntn_hydrolases_N"/>
</dbReference>
<dbReference type="GO" id="GO:0006529">
    <property type="term" value="P:asparagine biosynthetic process"/>
    <property type="evidence" value="ECO:0007669"/>
    <property type="project" value="UniProtKB-KW"/>
</dbReference>
<evidence type="ECO:0000256" key="7">
    <source>
        <dbReference type="ARBA" id="ARBA00048741"/>
    </source>
</evidence>
<dbReference type="EMBL" id="DNWC01000045">
    <property type="protein sequence ID" value="HBJ07991.1"/>
    <property type="molecule type" value="Genomic_DNA"/>
</dbReference>
<dbReference type="GO" id="GO:0005524">
    <property type="term" value="F:ATP binding"/>
    <property type="evidence" value="ECO:0007669"/>
    <property type="project" value="UniProtKB-KW"/>
</dbReference>
<keyword evidence="6 8" id="KW-0315">Glutamine amidotransferase</keyword>
<comment type="similarity">
    <text evidence="2">Belongs to the asparagine synthetase family.</text>
</comment>
<name>A0A354M0F2_9BACT</name>
<dbReference type="SUPFAM" id="SSF56235">
    <property type="entry name" value="N-terminal nucleophile aminohydrolases (Ntn hydrolases)"/>
    <property type="match status" value="1"/>
</dbReference>
<evidence type="ECO:0000256" key="3">
    <source>
        <dbReference type="ARBA" id="ARBA00012737"/>
    </source>
</evidence>
<proteinExistence type="inferred from homology"/>
<dbReference type="RefSeq" id="WP_122303365.1">
    <property type="nucleotide sequence ID" value="NZ_JAQDEG010000014.1"/>
</dbReference>
<feature type="domain" description="Glutamine amidotransferase type-2" evidence="9">
    <location>
        <begin position="2"/>
        <end position="214"/>
    </location>
</feature>
<comment type="pathway">
    <text evidence="1">Amino-acid biosynthesis; L-asparagine biosynthesis; L-asparagine from L-aspartate (L-Gln route): step 1/1.</text>
</comment>
<keyword evidence="8" id="KW-0028">Amino-acid biosynthesis</keyword>
<dbReference type="Gene3D" id="3.40.50.620">
    <property type="entry name" value="HUPs"/>
    <property type="match status" value="1"/>
</dbReference>
<keyword evidence="4" id="KW-0547">Nucleotide-binding</keyword>
<dbReference type="PANTHER" id="PTHR43284:SF1">
    <property type="entry name" value="ASPARAGINE SYNTHETASE"/>
    <property type="match status" value="1"/>
</dbReference>
<comment type="catalytic activity">
    <reaction evidence="7">
        <text>L-aspartate + L-glutamine + ATP + H2O = L-asparagine + L-glutamate + AMP + diphosphate + H(+)</text>
        <dbReference type="Rhea" id="RHEA:12228"/>
        <dbReference type="ChEBI" id="CHEBI:15377"/>
        <dbReference type="ChEBI" id="CHEBI:15378"/>
        <dbReference type="ChEBI" id="CHEBI:29985"/>
        <dbReference type="ChEBI" id="CHEBI:29991"/>
        <dbReference type="ChEBI" id="CHEBI:30616"/>
        <dbReference type="ChEBI" id="CHEBI:33019"/>
        <dbReference type="ChEBI" id="CHEBI:58048"/>
        <dbReference type="ChEBI" id="CHEBI:58359"/>
        <dbReference type="ChEBI" id="CHEBI:456215"/>
        <dbReference type="EC" id="6.3.5.4"/>
    </reaction>
</comment>
<dbReference type="NCBIfam" id="TIGR01536">
    <property type="entry name" value="asn_synth_AEB"/>
    <property type="match status" value="1"/>
</dbReference>
<dbReference type="InterPro" id="IPR001962">
    <property type="entry name" value="Asn_synthase"/>
</dbReference>
<evidence type="ECO:0000256" key="6">
    <source>
        <dbReference type="ARBA" id="ARBA00022962"/>
    </source>
</evidence>
<dbReference type="GO" id="GO:0005829">
    <property type="term" value="C:cytosol"/>
    <property type="evidence" value="ECO:0007669"/>
    <property type="project" value="TreeGrafter"/>
</dbReference>
<keyword evidence="8" id="KW-0061">Asparagine biosynthesis</keyword>
<dbReference type="PANTHER" id="PTHR43284">
    <property type="entry name" value="ASPARAGINE SYNTHETASE (GLUTAMINE-HYDROLYZING)"/>
    <property type="match status" value="1"/>
</dbReference>
<reference evidence="10 11" key="1">
    <citation type="journal article" date="2018" name="Nat. Biotechnol.">
        <title>A standardized bacterial taxonomy based on genome phylogeny substantially revises the tree of life.</title>
        <authorList>
            <person name="Parks D.H."/>
            <person name="Chuvochina M."/>
            <person name="Waite D.W."/>
            <person name="Rinke C."/>
            <person name="Skarshewski A."/>
            <person name="Chaumeil P.A."/>
            <person name="Hugenholtz P."/>
        </authorList>
    </citation>
    <scope>NUCLEOTIDE SEQUENCE [LARGE SCALE GENOMIC DNA]</scope>
    <source>
        <strain evidence="10">UBA11482</strain>
    </source>
</reference>
<evidence type="ECO:0000259" key="9">
    <source>
        <dbReference type="PROSITE" id="PS51278"/>
    </source>
</evidence>